<dbReference type="PDB" id="7OY8">
    <property type="method" value="EM"/>
    <property type="resolution" value="2.50 A"/>
    <property type="chains" value="H=1-257"/>
</dbReference>
<evidence type="ECO:0000259" key="2">
    <source>
        <dbReference type="Pfam" id="PF03967"/>
    </source>
</evidence>
<dbReference type="InterPro" id="IPR011033">
    <property type="entry name" value="PRC_barrel-like_sf"/>
</dbReference>
<proteinExistence type="evidence at protein level"/>
<dbReference type="AlphaFoldDB" id="Q2RWS4"/>
<dbReference type="KEGG" id="rru:Rru_A0617"/>
<protein>
    <submittedName>
        <fullName evidence="4">Photosynthetic reaction center, H-chain</fullName>
    </submittedName>
</protein>
<dbReference type="HOGENOM" id="CLU_1064810_0_0_5"/>
<evidence type="ECO:0000256" key="1">
    <source>
        <dbReference type="SAM" id="Phobius"/>
    </source>
</evidence>
<reference evidence="6" key="2">
    <citation type="journal article" date="2021" name="Biochem. J.">
        <title>Cryo-EM structure of the Rhodospirillum rubrum RC-LH1 complex at 2.5A.</title>
        <authorList>
            <person name="Qian P."/>
            <person name="Croll T.I."/>
            <person name="Swainsbury D.J.K."/>
            <person name="Castro-Hartmann P."/>
            <person name="Moriarty N.W."/>
            <person name="Sader K."/>
            <person name="Hunter C.N."/>
        </authorList>
    </citation>
    <scope>STRUCTURE BY ELECTRON MICROSCOPY (2.50 ANGSTROMS)</scope>
</reference>
<dbReference type="GO" id="GO:0019684">
    <property type="term" value="P:photosynthesis, light reaction"/>
    <property type="evidence" value="ECO:0007669"/>
    <property type="project" value="InterPro"/>
</dbReference>
<reference evidence="4 5" key="1">
    <citation type="journal article" date="2011" name="Stand. Genomic Sci.">
        <title>Complete genome sequence of Rhodospirillum rubrum type strain (S1).</title>
        <authorList>
            <person name="Munk A.C."/>
            <person name="Copeland A."/>
            <person name="Lucas S."/>
            <person name="Lapidus A."/>
            <person name="Del Rio T.G."/>
            <person name="Barry K."/>
            <person name="Detter J.C."/>
            <person name="Hammon N."/>
            <person name="Israni S."/>
            <person name="Pitluck S."/>
            <person name="Brettin T."/>
            <person name="Bruce D."/>
            <person name="Han C."/>
            <person name="Tapia R."/>
            <person name="Gilna P."/>
            <person name="Schmutz J."/>
            <person name="Larimer F."/>
            <person name="Land M."/>
            <person name="Kyrpides N.C."/>
            <person name="Mavromatis K."/>
            <person name="Richardson P."/>
            <person name="Rohde M."/>
            <person name="Goker M."/>
            <person name="Klenk H.P."/>
            <person name="Zhang Y."/>
            <person name="Roberts G.P."/>
            <person name="Reslewic S."/>
            <person name="Schwartz D.C."/>
        </authorList>
    </citation>
    <scope>NUCLEOTIDE SEQUENCE [LARGE SCALE GENOMIC DNA]</scope>
    <source>
        <strain evidence="5">ATCC 11170 / ATH 1.1.1 / DSM 467 / LMG 4362 / NCIMB 8255 / S1</strain>
    </source>
</reference>
<dbReference type="Pfam" id="PF03967">
    <property type="entry name" value="PRCH"/>
    <property type="match status" value="1"/>
</dbReference>
<evidence type="ECO:0000313" key="4">
    <source>
        <dbReference type="EMBL" id="ABC21421.1"/>
    </source>
</evidence>
<dbReference type="InterPro" id="IPR037097">
    <property type="entry name" value="Photo_RC_H_N_sf"/>
</dbReference>
<dbReference type="RefSeq" id="WP_011388375.1">
    <property type="nucleotide sequence ID" value="NC_007643.1"/>
</dbReference>
<dbReference type="STRING" id="269796.Rru_A0617"/>
<sequence length="257" mass="27941">MNKGDITGYMDVAQVVLYAFWIFFAGLIIYLRREDRREGYPLEDAISGKINSLQGLGSVFSIARPKIFKLKTGATYAAPNFKRDAVAIKATRTAPTAGAPFEPTGNPMTDAVGPAAYALRDELPDLTLGGQPAIVPLRVAPTFSVAAEDTDPRGLPVVDRKGAVAGKVTDLWIDRASIAIRYLEVELAATPGRKVLLPFAATRINAKTKSKTVTVQSILARHFANVPTIAKTDSITRREEDKVMAYYSSGYLYSDRV</sequence>
<dbReference type="SMR" id="Q2RWS4"/>
<gene>
    <name evidence="4" type="ordered locus">Rru_A0617</name>
</gene>
<dbReference type="EnsemblBacteria" id="ABC21421">
    <property type="protein sequence ID" value="ABC21421"/>
    <property type="gene ID" value="Rru_A0617"/>
</dbReference>
<dbReference type="CDD" id="cd00226">
    <property type="entry name" value="PRCH"/>
    <property type="match status" value="1"/>
</dbReference>
<evidence type="ECO:0000313" key="5">
    <source>
        <dbReference type="Proteomes" id="UP000001929"/>
    </source>
</evidence>
<dbReference type="PATRIC" id="fig|269796.9.peg.672"/>
<name>Q2RWS4_RHORT</name>
<dbReference type="InterPro" id="IPR015810">
    <property type="entry name" value="Photo_RC_H_N"/>
</dbReference>
<dbReference type="SUPFAM" id="SSF50346">
    <property type="entry name" value="PRC-barrel domain"/>
    <property type="match status" value="1"/>
</dbReference>
<dbReference type="InterPro" id="IPR014747">
    <property type="entry name" value="Bac_photo_RC_H_C"/>
</dbReference>
<dbReference type="InterPro" id="IPR027275">
    <property type="entry name" value="PRC-brl_dom"/>
</dbReference>
<keyword evidence="1" id="KW-0812">Transmembrane</keyword>
<dbReference type="eggNOG" id="COG3861">
    <property type="taxonomic scope" value="Bacteria"/>
</dbReference>
<feature type="domain" description="Photosynthetic reaction centre H subunit N-terminal" evidence="2">
    <location>
        <begin position="5"/>
        <end position="139"/>
    </location>
</feature>
<organism evidence="4 5">
    <name type="scientific">Rhodospirillum rubrum (strain ATCC 11170 / ATH 1.1.1 / DSM 467 / LMG 4362 / NCIMB 8255 / S1)</name>
    <dbReference type="NCBI Taxonomy" id="269796"/>
    <lineage>
        <taxon>Bacteria</taxon>
        <taxon>Pseudomonadati</taxon>
        <taxon>Pseudomonadota</taxon>
        <taxon>Alphaproteobacteria</taxon>
        <taxon>Rhodospirillales</taxon>
        <taxon>Rhodospirillaceae</taxon>
        <taxon>Rhodospirillum</taxon>
    </lineage>
</organism>
<dbReference type="Gene3D" id="4.10.540.10">
    <property type="entry name" value="Photosynthetic reaction centre, H subunit, N-terminal domain"/>
    <property type="match status" value="1"/>
</dbReference>
<evidence type="ECO:0007829" key="6">
    <source>
        <dbReference type="PDB" id="7OY8"/>
    </source>
</evidence>
<keyword evidence="1" id="KW-1133">Transmembrane helix</keyword>
<dbReference type="GO" id="GO:0030077">
    <property type="term" value="C:plasma membrane light-harvesting complex"/>
    <property type="evidence" value="ECO:0007669"/>
    <property type="project" value="InterPro"/>
</dbReference>
<dbReference type="Proteomes" id="UP000001929">
    <property type="component" value="Chromosome"/>
</dbReference>
<accession>Q2RWS4</accession>
<keyword evidence="5" id="KW-1185">Reference proteome</keyword>
<keyword evidence="1" id="KW-0472">Membrane</keyword>
<dbReference type="NCBIfam" id="TIGR01150">
    <property type="entry name" value="puhA"/>
    <property type="match status" value="1"/>
</dbReference>
<dbReference type="Gene3D" id="3.90.50.10">
    <property type="entry name" value="Photosynthetic Reaction Center, subunit H, domain 2"/>
    <property type="match status" value="1"/>
</dbReference>
<keyword evidence="6" id="KW-0002">3D-structure</keyword>
<dbReference type="EMDB" id="EMD-13110"/>
<feature type="domain" description="PRC-barrel" evidence="3">
    <location>
        <begin position="148"/>
        <end position="216"/>
    </location>
</feature>
<dbReference type="InterPro" id="IPR005652">
    <property type="entry name" value="Photo_RC_H"/>
</dbReference>
<feature type="transmembrane region" description="Helical" evidence="1">
    <location>
        <begin position="12"/>
        <end position="31"/>
    </location>
</feature>
<dbReference type="SUPFAM" id="SSF81490">
    <property type="entry name" value="Photosystem II reaction centre subunit H, transmembrane region"/>
    <property type="match status" value="1"/>
</dbReference>
<evidence type="ECO:0000259" key="3">
    <source>
        <dbReference type="Pfam" id="PF05239"/>
    </source>
</evidence>
<dbReference type="PhylomeDB" id="Q2RWS4"/>
<dbReference type="Pfam" id="PF05239">
    <property type="entry name" value="PRC"/>
    <property type="match status" value="1"/>
</dbReference>
<dbReference type="EMBL" id="CP000230">
    <property type="protein sequence ID" value="ABC21421.1"/>
    <property type="molecule type" value="Genomic_DNA"/>
</dbReference>